<dbReference type="EMBL" id="MU128990">
    <property type="protein sequence ID" value="KAF9512197.1"/>
    <property type="molecule type" value="Genomic_DNA"/>
</dbReference>
<keyword evidence="1" id="KW-0812">Transmembrane</keyword>
<feature type="transmembrane region" description="Helical" evidence="1">
    <location>
        <begin position="6"/>
        <end position="37"/>
    </location>
</feature>
<feature type="non-terminal residue" evidence="2">
    <location>
        <position position="75"/>
    </location>
</feature>
<gene>
    <name evidence="2" type="ORF">BS47DRAFT_1345830</name>
</gene>
<dbReference type="Proteomes" id="UP000886523">
    <property type="component" value="Unassembled WGS sequence"/>
</dbReference>
<protein>
    <submittedName>
        <fullName evidence="2">Uncharacterized protein</fullName>
    </submittedName>
</protein>
<proteinExistence type="predicted"/>
<dbReference type="AlphaFoldDB" id="A0A9P6DSI7"/>
<keyword evidence="1" id="KW-0472">Membrane</keyword>
<sequence length="75" mass="8195">MRNSGLSLLVIWLGLGLTYSGMMVSVVSMVFSLLVMLTSTDAPFIEMPMERAYDTIDTVPISEAKKPNLSLRVGV</sequence>
<organism evidence="2 3">
    <name type="scientific">Hydnum rufescens UP504</name>
    <dbReference type="NCBI Taxonomy" id="1448309"/>
    <lineage>
        <taxon>Eukaryota</taxon>
        <taxon>Fungi</taxon>
        <taxon>Dikarya</taxon>
        <taxon>Basidiomycota</taxon>
        <taxon>Agaricomycotina</taxon>
        <taxon>Agaricomycetes</taxon>
        <taxon>Cantharellales</taxon>
        <taxon>Hydnaceae</taxon>
        <taxon>Hydnum</taxon>
    </lineage>
</organism>
<keyword evidence="3" id="KW-1185">Reference proteome</keyword>
<reference evidence="2" key="1">
    <citation type="journal article" date="2020" name="Nat. Commun.">
        <title>Large-scale genome sequencing of mycorrhizal fungi provides insights into the early evolution of symbiotic traits.</title>
        <authorList>
            <person name="Miyauchi S."/>
            <person name="Kiss E."/>
            <person name="Kuo A."/>
            <person name="Drula E."/>
            <person name="Kohler A."/>
            <person name="Sanchez-Garcia M."/>
            <person name="Morin E."/>
            <person name="Andreopoulos B."/>
            <person name="Barry K.W."/>
            <person name="Bonito G."/>
            <person name="Buee M."/>
            <person name="Carver A."/>
            <person name="Chen C."/>
            <person name="Cichocki N."/>
            <person name="Clum A."/>
            <person name="Culley D."/>
            <person name="Crous P.W."/>
            <person name="Fauchery L."/>
            <person name="Girlanda M."/>
            <person name="Hayes R.D."/>
            <person name="Keri Z."/>
            <person name="LaButti K."/>
            <person name="Lipzen A."/>
            <person name="Lombard V."/>
            <person name="Magnuson J."/>
            <person name="Maillard F."/>
            <person name="Murat C."/>
            <person name="Nolan M."/>
            <person name="Ohm R.A."/>
            <person name="Pangilinan J."/>
            <person name="Pereira M.F."/>
            <person name="Perotto S."/>
            <person name="Peter M."/>
            <person name="Pfister S."/>
            <person name="Riley R."/>
            <person name="Sitrit Y."/>
            <person name="Stielow J.B."/>
            <person name="Szollosi G."/>
            <person name="Zifcakova L."/>
            <person name="Stursova M."/>
            <person name="Spatafora J.W."/>
            <person name="Tedersoo L."/>
            <person name="Vaario L.M."/>
            <person name="Yamada A."/>
            <person name="Yan M."/>
            <person name="Wang P."/>
            <person name="Xu J."/>
            <person name="Bruns T."/>
            <person name="Baldrian P."/>
            <person name="Vilgalys R."/>
            <person name="Dunand C."/>
            <person name="Henrissat B."/>
            <person name="Grigoriev I.V."/>
            <person name="Hibbett D."/>
            <person name="Nagy L.G."/>
            <person name="Martin F.M."/>
        </authorList>
    </citation>
    <scope>NUCLEOTIDE SEQUENCE</scope>
    <source>
        <strain evidence="2">UP504</strain>
    </source>
</reference>
<evidence type="ECO:0000313" key="2">
    <source>
        <dbReference type="EMBL" id="KAF9512197.1"/>
    </source>
</evidence>
<keyword evidence="1" id="KW-1133">Transmembrane helix</keyword>
<evidence type="ECO:0000313" key="3">
    <source>
        <dbReference type="Proteomes" id="UP000886523"/>
    </source>
</evidence>
<evidence type="ECO:0000256" key="1">
    <source>
        <dbReference type="SAM" id="Phobius"/>
    </source>
</evidence>
<name>A0A9P6DSI7_9AGAM</name>
<comment type="caution">
    <text evidence="2">The sequence shown here is derived from an EMBL/GenBank/DDBJ whole genome shotgun (WGS) entry which is preliminary data.</text>
</comment>
<accession>A0A9P6DSI7</accession>